<dbReference type="PANTHER" id="PTHR33257:SF35">
    <property type="entry name" value="OS02G0461700 PROTEIN"/>
    <property type="match status" value="1"/>
</dbReference>
<dbReference type="Pfam" id="PF05097">
    <property type="entry name" value="DUF688"/>
    <property type="match status" value="1"/>
</dbReference>
<evidence type="ECO:0000313" key="3">
    <source>
        <dbReference type="Proteomes" id="UP000636709"/>
    </source>
</evidence>
<dbReference type="InterPro" id="IPR007789">
    <property type="entry name" value="DUF688"/>
</dbReference>
<comment type="caution">
    <text evidence="2">The sequence shown here is derived from an EMBL/GenBank/DDBJ whole genome shotgun (WGS) entry which is preliminary data.</text>
</comment>
<dbReference type="PANTHER" id="PTHR33257">
    <property type="entry name" value="OS05G0165500 PROTEIN"/>
    <property type="match status" value="1"/>
</dbReference>
<proteinExistence type="predicted"/>
<evidence type="ECO:0000313" key="2">
    <source>
        <dbReference type="EMBL" id="KAF8647853.1"/>
    </source>
</evidence>
<dbReference type="OrthoDB" id="1684445at2759"/>
<evidence type="ECO:0000256" key="1">
    <source>
        <dbReference type="SAM" id="MobiDB-lite"/>
    </source>
</evidence>
<sequence length="118" mass="12980">MWQSARLQPTVSDELGQSCRVYCPATGKVPFEWEDEPGKPKGSARMDVVPPLCPSPAMQRAAHRPARPEAKEEQAERRDGGWIRRLHPAAVPLRPGDEEVGLSESRGAPSGSIRCVHM</sequence>
<reference evidence="2" key="1">
    <citation type="submission" date="2020-07" db="EMBL/GenBank/DDBJ databases">
        <title>Genome sequence and genetic diversity analysis of an under-domesticated orphan crop, white fonio (Digitaria exilis).</title>
        <authorList>
            <person name="Bennetzen J.L."/>
            <person name="Chen S."/>
            <person name="Ma X."/>
            <person name="Wang X."/>
            <person name="Yssel A.E.J."/>
            <person name="Chaluvadi S.R."/>
            <person name="Johnson M."/>
            <person name="Gangashetty P."/>
            <person name="Hamidou F."/>
            <person name="Sanogo M.D."/>
            <person name="Zwaenepoel A."/>
            <person name="Wallace J."/>
            <person name="Van De Peer Y."/>
            <person name="Van Deynze A."/>
        </authorList>
    </citation>
    <scope>NUCLEOTIDE SEQUENCE</scope>
    <source>
        <tissue evidence="2">Leaves</tissue>
    </source>
</reference>
<organism evidence="2 3">
    <name type="scientific">Digitaria exilis</name>
    <dbReference type="NCBI Taxonomy" id="1010633"/>
    <lineage>
        <taxon>Eukaryota</taxon>
        <taxon>Viridiplantae</taxon>
        <taxon>Streptophyta</taxon>
        <taxon>Embryophyta</taxon>
        <taxon>Tracheophyta</taxon>
        <taxon>Spermatophyta</taxon>
        <taxon>Magnoliopsida</taxon>
        <taxon>Liliopsida</taxon>
        <taxon>Poales</taxon>
        <taxon>Poaceae</taxon>
        <taxon>PACMAD clade</taxon>
        <taxon>Panicoideae</taxon>
        <taxon>Panicodae</taxon>
        <taxon>Paniceae</taxon>
        <taxon>Anthephorinae</taxon>
        <taxon>Digitaria</taxon>
    </lineage>
</organism>
<accession>A0A835A2A1</accession>
<name>A0A835A2A1_9POAL</name>
<dbReference type="Proteomes" id="UP000636709">
    <property type="component" value="Unassembled WGS sequence"/>
</dbReference>
<feature type="region of interest" description="Disordered" evidence="1">
    <location>
        <begin position="32"/>
        <end position="118"/>
    </location>
</feature>
<dbReference type="EMBL" id="JACEFO010002830">
    <property type="protein sequence ID" value="KAF8647853.1"/>
    <property type="molecule type" value="Genomic_DNA"/>
</dbReference>
<dbReference type="AlphaFoldDB" id="A0A835A2A1"/>
<protein>
    <submittedName>
        <fullName evidence="2">Uncharacterized protein</fullName>
    </submittedName>
</protein>
<gene>
    <name evidence="2" type="ORF">HU200_065166</name>
</gene>
<keyword evidence="3" id="KW-1185">Reference proteome</keyword>
<feature type="compositionally biased region" description="Basic and acidic residues" evidence="1">
    <location>
        <begin position="66"/>
        <end position="82"/>
    </location>
</feature>